<proteinExistence type="predicted"/>
<evidence type="ECO:0000313" key="5">
    <source>
        <dbReference type="EMBL" id="KAK0388016.1"/>
    </source>
</evidence>
<accession>A0AA39GJ63</accession>
<dbReference type="Pfam" id="PF12796">
    <property type="entry name" value="Ank_2"/>
    <property type="match status" value="1"/>
</dbReference>
<dbReference type="InterPro" id="IPR036770">
    <property type="entry name" value="Ankyrin_rpt-contain_sf"/>
</dbReference>
<dbReference type="InterPro" id="IPR002110">
    <property type="entry name" value="Ankyrin_rpt"/>
</dbReference>
<keyword evidence="1" id="KW-0677">Repeat</keyword>
<keyword evidence="2 3" id="KW-0040">ANK repeat</keyword>
<evidence type="ECO:0008006" key="7">
    <source>
        <dbReference type="Google" id="ProtNLM"/>
    </source>
</evidence>
<feature type="region of interest" description="Disordered" evidence="4">
    <location>
        <begin position="558"/>
        <end position="584"/>
    </location>
</feature>
<evidence type="ECO:0000256" key="2">
    <source>
        <dbReference type="ARBA" id="ARBA00023043"/>
    </source>
</evidence>
<evidence type="ECO:0000256" key="3">
    <source>
        <dbReference type="PROSITE-ProRule" id="PRU00023"/>
    </source>
</evidence>
<evidence type="ECO:0000256" key="4">
    <source>
        <dbReference type="SAM" id="MobiDB-lite"/>
    </source>
</evidence>
<dbReference type="Gene3D" id="1.25.40.20">
    <property type="entry name" value="Ankyrin repeat-containing domain"/>
    <property type="match status" value="2"/>
</dbReference>
<feature type="repeat" description="ANK" evidence="3">
    <location>
        <begin position="649"/>
        <end position="681"/>
    </location>
</feature>
<feature type="region of interest" description="Disordered" evidence="4">
    <location>
        <begin position="255"/>
        <end position="275"/>
    </location>
</feature>
<name>A0AA39GJ63_SARSR</name>
<feature type="compositionally biased region" description="Basic and acidic residues" evidence="4">
    <location>
        <begin position="558"/>
        <end position="579"/>
    </location>
</feature>
<dbReference type="AlphaFoldDB" id="A0AA39GJ63"/>
<evidence type="ECO:0000256" key="1">
    <source>
        <dbReference type="ARBA" id="ARBA00022737"/>
    </source>
</evidence>
<dbReference type="PROSITE" id="PS50297">
    <property type="entry name" value="ANK_REP_REGION"/>
    <property type="match status" value="1"/>
</dbReference>
<dbReference type="SUPFAM" id="SSF48403">
    <property type="entry name" value="Ankyrin repeat"/>
    <property type="match status" value="2"/>
</dbReference>
<feature type="compositionally biased region" description="Low complexity" evidence="4">
    <location>
        <begin position="108"/>
        <end position="118"/>
    </location>
</feature>
<dbReference type="Proteomes" id="UP001175261">
    <property type="component" value="Unassembled WGS sequence"/>
</dbReference>
<dbReference type="PANTHER" id="PTHR24126:SF14">
    <property type="entry name" value="ANK_REP_REGION DOMAIN-CONTAINING PROTEIN"/>
    <property type="match status" value="1"/>
</dbReference>
<feature type="compositionally biased region" description="Polar residues" evidence="4">
    <location>
        <begin position="255"/>
        <end position="273"/>
    </location>
</feature>
<dbReference type="PANTHER" id="PTHR24126">
    <property type="entry name" value="ANKYRIN REPEAT, PH AND SEC7 DOMAIN CONTAINING PROTEIN SECG-RELATED"/>
    <property type="match status" value="1"/>
</dbReference>
<dbReference type="PROSITE" id="PS50088">
    <property type="entry name" value="ANK_REPEAT"/>
    <property type="match status" value="1"/>
</dbReference>
<feature type="region of interest" description="Disordered" evidence="4">
    <location>
        <begin position="102"/>
        <end position="158"/>
    </location>
</feature>
<reference evidence="5" key="1">
    <citation type="submission" date="2022-10" db="EMBL/GenBank/DDBJ databases">
        <title>Determination and structural analysis of whole genome sequence of Sarocladium strictum F4-1.</title>
        <authorList>
            <person name="Hu L."/>
            <person name="Jiang Y."/>
        </authorList>
    </citation>
    <scope>NUCLEOTIDE SEQUENCE</scope>
    <source>
        <strain evidence="5">F4-1</strain>
    </source>
</reference>
<evidence type="ECO:0000313" key="6">
    <source>
        <dbReference type="Proteomes" id="UP001175261"/>
    </source>
</evidence>
<organism evidence="5 6">
    <name type="scientific">Sarocladium strictum</name>
    <name type="common">Black bundle disease fungus</name>
    <name type="synonym">Acremonium strictum</name>
    <dbReference type="NCBI Taxonomy" id="5046"/>
    <lineage>
        <taxon>Eukaryota</taxon>
        <taxon>Fungi</taxon>
        <taxon>Dikarya</taxon>
        <taxon>Ascomycota</taxon>
        <taxon>Pezizomycotina</taxon>
        <taxon>Sordariomycetes</taxon>
        <taxon>Hypocreomycetidae</taxon>
        <taxon>Hypocreales</taxon>
        <taxon>Sarocladiaceae</taxon>
        <taxon>Sarocladium</taxon>
    </lineage>
</organism>
<feature type="compositionally biased region" description="Polar residues" evidence="4">
    <location>
        <begin position="18"/>
        <end position="29"/>
    </location>
</feature>
<sequence>MPRGMIGPSPPRLVIPSASDSPRGQSPNAHTGRPTMWTPSALRKMVRLYLYTDLTLPQIVKIVHHCEDSGQIPGKDSANKKLNLMFDQQPRWLRPNSSSMVQRLEALSSSPTRTTPSPVQFPSRPHSASDPSPWRGAFDFLPESGTTPSPYGLSPASALTPDLSGREFASGGFAYSPATGSSYEGSVQSNDFRAELENHRGGDQAFLDFVRKTTFMSTSTDHTTGSFQELLSDRSLPYIQAVRRLVKRFTLPVTGTINGSPPSQTGHGPSSWATERDCPTPFHLSPFPLPGDFVSAKFFNALGDCDSSTLEHKRRSCYCAARATLPSSPWVMPGGLTPRTQRILTQGPQPEDLTIVDKCGNTVLHYIASNDTSLWLVQLIVSGAVDRILETRNKAGQTFLHLVNASLLASIDIDMLFRILWTKCFDLSAKDHYGRTIFHMLLLHGVPPPVVQGLLRAHGTLSCNTRDAFGVIPHPDLTSNAPGAQATWQQMELDDIFASTATTAISPEHNRLPETQIIEDISRAQDAPRREDANGSNGLHSLARATLSLRSVVDRNFEMLRPTSERGRRGDRSPDHELDSSSSKMQLRYELAETLLTADVDPNHYDIHGNTPLMAFAAELPEDDDHKTGPNILKLLVDKGANIHGRNRAGETALHVAVRCGRKLAVRTLVTLGANVHVRDADGRSLLEVADVKVKGTSSADAKAYAHFEACRAWLSGNGAVQEPSIVQEWGSS</sequence>
<comment type="caution">
    <text evidence="5">The sequence shown here is derived from an EMBL/GenBank/DDBJ whole genome shotgun (WGS) entry which is preliminary data.</text>
</comment>
<feature type="region of interest" description="Disordered" evidence="4">
    <location>
        <begin position="1"/>
        <end position="36"/>
    </location>
</feature>
<dbReference type="SMART" id="SM00248">
    <property type="entry name" value="ANK"/>
    <property type="match status" value="3"/>
</dbReference>
<dbReference type="EMBL" id="JAPDFR010000003">
    <property type="protein sequence ID" value="KAK0388016.1"/>
    <property type="molecule type" value="Genomic_DNA"/>
</dbReference>
<protein>
    <recommendedName>
        <fullName evidence="7">Ankyrin repeat protein</fullName>
    </recommendedName>
</protein>
<gene>
    <name evidence="5" type="ORF">NLU13_4260</name>
</gene>
<keyword evidence="6" id="KW-1185">Reference proteome</keyword>